<dbReference type="RefSeq" id="WP_079601877.1">
    <property type="nucleotide sequence ID" value="NZ_LT670817.1"/>
</dbReference>
<accession>A0A1M5NDL4</accession>
<evidence type="ECO:0000313" key="1">
    <source>
        <dbReference type="EMBL" id="SHG87598.1"/>
    </source>
</evidence>
<name>A0A1M5NDL4_9BRAD</name>
<sequence length="169" mass="19297">MKNQDHIPQQTIVDPAKVRPRQGAAHGEAVWHHEMVGGRLVEAAATVRRMPMRIWPKQFGTAWPHFEAMTAGELQALKNELQQAGQLEAWEREQNRIRIPPSGAEIERCEQALGWIPRYLSHDTETAQAVGFWASKTFDFNEDQIPGFVRSGLREISRGLRRDRVPVRA</sequence>
<reference evidence="1 2" key="1">
    <citation type="submission" date="2016-11" db="EMBL/GenBank/DDBJ databases">
        <authorList>
            <person name="Jaros S."/>
            <person name="Januszkiewicz K."/>
            <person name="Wedrychowicz H."/>
        </authorList>
    </citation>
    <scope>NUCLEOTIDE SEQUENCE [LARGE SCALE GENOMIC DNA]</scope>
    <source>
        <strain evidence="1 2">GAS138</strain>
    </source>
</reference>
<evidence type="ECO:0000313" key="2">
    <source>
        <dbReference type="Proteomes" id="UP000189796"/>
    </source>
</evidence>
<protein>
    <submittedName>
        <fullName evidence="1">Uncharacterized protein</fullName>
    </submittedName>
</protein>
<gene>
    <name evidence="1" type="ORF">SAMN05443248_2950</name>
</gene>
<organism evidence="1 2">
    <name type="scientific">Bradyrhizobium erythrophlei</name>
    <dbReference type="NCBI Taxonomy" id="1437360"/>
    <lineage>
        <taxon>Bacteria</taxon>
        <taxon>Pseudomonadati</taxon>
        <taxon>Pseudomonadota</taxon>
        <taxon>Alphaproteobacteria</taxon>
        <taxon>Hyphomicrobiales</taxon>
        <taxon>Nitrobacteraceae</taxon>
        <taxon>Bradyrhizobium</taxon>
    </lineage>
</organism>
<dbReference type="Proteomes" id="UP000189796">
    <property type="component" value="Chromosome I"/>
</dbReference>
<dbReference type="OrthoDB" id="8230845at2"/>
<proteinExistence type="predicted"/>
<dbReference type="AlphaFoldDB" id="A0A1M5NDL4"/>
<dbReference type="EMBL" id="LT670817">
    <property type="protein sequence ID" value="SHG87598.1"/>
    <property type="molecule type" value="Genomic_DNA"/>
</dbReference>